<evidence type="ECO:0000256" key="1">
    <source>
        <dbReference type="SAM" id="MobiDB-lite"/>
    </source>
</evidence>
<feature type="region of interest" description="Disordered" evidence="1">
    <location>
        <begin position="575"/>
        <end position="602"/>
    </location>
</feature>
<evidence type="ECO:0000313" key="2">
    <source>
        <dbReference type="EMBL" id="NMC64336.1"/>
    </source>
</evidence>
<dbReference type="EMBL" id="JAAZON010000651">
    <property type="protein sequence ID" value="NMC64336.1"/>
    <property type="molecule type" value="Genomic_DNA"/>
</dbReference>
<dbReference type="SUPFAM" id="SSF56024">
    <property type="entry name" value="Phospholipase D/nuclease"/>
    <property type="match status" value="1"/>
</dbReference>
<sequence>MPINLKSIIEDESAIKSGRFSGAIFLTYTLNLAFFEQIIIPALEQAGCSNVVIIADPDGYNDALERGLKNISYAGLRYINTPFPRKGYGVQHIKMLLMVGPERGRLLIGSGNLTLHGYSKNLEIFTHFEFDKNNPEPESQLAFHEAWNLLSQMIKNEVFSDTTVNHINAISENVDWLNYQPADLLEFQIWHNYEHSIWSQFMNWRERAGLSGETTKTLRVFSPYYDSDCGMLIKFQKNLLPSQVDLYFSQKNTTLDGSKLQENWPEGLPIPNLFDIMETQENISQRLLHAKIVVGIEDSGSWCISGSANMTRAALARTYHDGSNLEMVNFHWSPDPTAFDYLLEKPGIITPIDVNVLQPTRENDVSEKPQRVFQNSITLAELTCQNDKLTGQLSSLPEGARKEGQIHFLRSDERMEIEISQDLRFLLPYKAEGGSCEAALIKGDGFESLPRWIDFTSRLQEYGARPYQARIQTKIDTVFGAESLLHELMDYLWGRTSQKQNDNSWGKRPKRYEPHINQSSFEDKPIPEAEEFIVPERDATGRILVDPYTRNPYDQSTYSLRNLLSLALIRLTQPSSTPTEHLSEDDANSCEKRESPDKDEQELQAKVRQRLCSYLVNYCERYAQRLCDSDFIGQISPIFLLENHLTLSRVLSEFLTHVEEFSTEIFTHCYWKIWAPLVWPSIIGMESKSSWELLSENHLVDDFISAWNQLNVSGNLVVMTSQAFNEPPPWSTGLSKPELTADYLAISKLISIFKEKIGIKKLDETVITKLGINQIQWDESKRIFKKIANYKTPIKERLTPLLDWIKLTDQGQKIPLSLIELIKNNGLVDELESYNQRPRPVYAIDTNPDEDGEIYCSHCFGAITSKSINAIQNGKLVLCSINADAWLYKEEELPPNIS</sequence>
<dbReference type="Gene3D" id="3.30.870.10">
    <property type="entry name" value="Endonuclease Chain A"/>
    <property type="match status" value="2"/>
</dbReference>
<reference evidence="2 3" key="1">
    <citation type="journal article" date="2020" name="Biotechnol. Biofuels">
        <title>New insights from the biogas microbiome by comprehensive genome-resolved metagenomics of nearly 1600 species originating from multiple anaerobic digesters.</title>
        <authorList>
            <person name="Campanaro S."/>
            <person name="Treu L."/>
            <person name="Rodriguez-R L.M."/>
            <person name="Kovalovszki A."/>
            <person name="Ziels R.M."/>
            <person name="Maus I."/>
            <person name="Zhu X."/>
            <person name="Kougias P.G."/>
            <person name="Basile A."/>
            <person name="Luo G."/>
            <person name="Schluter A."/>
            <person name="Konstantinidis K.T."/>
            <person name="Angelidaki I."/>
        </authorList>
    </citation>
    <scope>NUCLEOTIDE SEQUENCE [LARGE SCALE GENOMIC DNA]</scope>
    <source>
        <strain evidence="2">AS27yjCOA_65</strain>
    </source>
</reference>
<dbReference type="Proteomes" id="UP000524246">
    <property type="component" value="Unassembled WGS sequence"/>
</dbReference>
<protein>
    <recommendedName>
        <fullName evidence="4">Phospholipase D-like domain-containing protein</fullName>
    </recommendedName>
</protein>
<organism evidence="2 3">
    <name type="scientific">SAR324 cluster bacterium</name>
    <dbReference type="NCBI Taxonomy" id="2024889"/>
    <lineage>
        <taxon>Bacteria</taxon>
        <taxon>Deltaproteobacteria</taxon>
        <taxon>SAR324 cluster</taxon>
    </lineage>
</organism>
<dbReference type="AlphaFoldDB" id="A0A7X9FUG0"/>
<feature type="compositionally biased region" description="Basic and acidic residues" evidence="1">
    <location>
        <begin position="581"/>
        <end position="602"/>
    </location>
</feature>
<feature type="region of interest" description="Disordered" evidence="1">
    <location>
        <begin position="498"/>
        <end position="521"/>
    </location>
</feature>
<gene>
    <name evidence="2" type="ORF">GYA55_14320</name>
</gene>
<comment type="caution">
    <text evidence="2">The sequence shown here is derived from an EMBL/GenBank/DDBJ whole genome shotgun (WGS) entry which is preliminary data.</text>
</comment>
<proteinExistence type="predicted"/>
<accession>A0A7X9FUG0</accession>
<name>A0A7X9FUG0_9DELT</name>
<evidence type="ECO:0008006" key="4">
    <source>
        <dbReference type="Google" id="ProtNLM"/>
    </source>
</evidence>
<evidence type="ECO:0000313" key="3">
    <source>
        <dbReference type="Proteomes" id="UP000524246"/>
    </source>
</evidence>